<dbReference type="Pfam" id="PF10270">
    <property type="entry name" value="MMgT"/>
    <property type="match status" value="1"/>
</dbReference>
<proteinExistence type="inferred from homology"/>
<keyword evidence="5 6" id="KW-0472">Membrane</keyword>
<evidence type="ECO:0000256" key="5">
    <source>
        <dbReference type="ARBA" id="ARBA00023136"/>
    </source>
</evidence>
<reference evidence="7" key="1">
    <citation type="submission" date="2021-01" db="EMBL/GenBank/DDBJ databases">
        <authorList>
            <person name="Corre E."/>
            <person name="Pelletier E."/>
            <person name="Niang G."/>
            <person name="Scheremetjew M."/>
            <person name="Finn R."/>
            <person name="Kale V."/>
            <person name="Holt S."/>
            <person name="Cochrane G."/>
            <person name="Meng A."/>
            <person name="Brown T."/>
            <person name="Cohen L."/>
        </authorList>
    </citation>
    <scope>NUCLEOTIDE SEQUENCE</scope>
    <source>
        <strain evidence="7">CCAP1064/1</strain>
    </source>
</reference>
<keyword evidence="4 6" id="KW-1133">Transmembrane helix</keyword>
<accession>A0A7S0GCH7</accession>
<evidence type="ECO:0000256" key="6">
    <source>
        <dbReference type="SAM" id="Phobius"/>
    </source>
</evidence>
<evidence type="ECO:0008006" key="8">
    <source>
        <dbReference type="Google" id="ProtNLM"/>
    </source>
</evidence>
<evidence type="ECO:0000256" key="4">
    <source>
        <dbReference type="ARBA" id="ARBA00022989"/>
    </source>
</evidence>
<feature type="transmembrane region" description="Helical" evidence="6">
    <location>
        <begin position="48"/>
        <end position="68"/>
    </location>
</feature>
<name>A0A7S0GCH7_9STRA</name>
<evidence type="ECO:0000256" key="2">
    <source>
        <dbReference type="ARBA" id="ARBA00006109"/>
    </source>
</evidence>
<sequence>MPSMSNHSIMTIFGVIFILHSAYSCLHYRSLFDATETPKSPPMDVVIEVLTGFFMCLIGIFGSVGPFVEIKTTAANKVVLVSPPHRGRDFDIYSTRGKVLEDARRNDKS</sequence>
<organism evidence="7">
    <name type="scientific">Proboscia inermis</name>
    <dbReference type="NCBI Taxonomy" id="420281"/>
    <lineage>
        <taxon>Eukaryota</taxon>
        <taxon>Sar</taxon>
        <taxon>Stramenopiles</taxon>
        <taxon>Ochrophyta</taxon>
        <taxon>Bacillariophyta</taxon>
        <taxon>Coscinodiscophyceae</taxon>
        <taxon>Rhizosoleniophycidae</taxon>
        <taxon>Rhizosoleniales</taxon>
        <taxon>Rhizosoleniaceae</taxon>
        <taxon>Proboscia</taxon>
    </lineage>
</organism>
<gene>
    <name evidence="7" type="ORF">PINE0816_LOCUS7655</name>
</gene>
<comment type="similarity">
    <text evidence="2">Belongs to the membrane magnesium transporter (TC 1.A.67) family.</text>
</comment>
<protein>
    <recommendedName>
        <fullName evidence="8">Membrane magnesium transporter</fullName>
    </recommendedName>
</protein>
<evidence type="ECO:0000313" key="7">
    <source>
        <dbReference type="EMBL" id="CAD8411531.1"/>
    </source>
</evidence>
<dbReference type="AlphaFoldDB" id="A0A7S0GCH7"/>
<dbReference type="InterPro" id="IPR018937">
    <property type="entry name" value="MMgT"/>
</dbReference>
<comment type="subcellular location">
    <subcellularLocation>
        <location evidence="1">Endomembrane system</location>
        <topology evidence="1">Multi-pass membrane protein</topology>
    </subcellularLocation>
</comment>
<dbReference type="GO" id="GO:0012505">
    <property type="term" value="C:endomembrane system"/>
    <property type="evidence" value="ECO:0007669"/>
    <property type="project" value="UniProtKB-SubCell"/>
</dbReference>
<dbReference type="EMBL" id="HBEL01016033">
    <property type="protein sequence ID" value="CAD8411531.1"/>
    <property type="molecule type" value="Transcribed_RNA"/>
</dbReference>
<evidence type="ECO:0000256" key="1">
    <source>
        <dbReference type="ARBA" id="ARBA00004127"/>
    </source>
</evidence>
<keyword evidence="3 6" id="KW-0812">Transmembrane</keyword>
<evidence type="ECO:0000256" key="3">
    <source>
        <dbReference type="ARBA" id="ARBA00022692"/>
    </source>
</evidence>